<evidence type="ECO:0000256" key="2">
    <source>
        <dbReference type="PROSITE-ProRule" id="PRU00335"/>
    </source>
</evidence>
<dbReference type="PANTHER" id="PTHR30055:SF235">
    <property type="entry name" value="TRANSCRIPTIONAL REGULATORY PROTEIN"/>
    <property type="match status" value="1"/>
</dbReference>
<protein>
    <submittedName>
        <fullName evidence="4">TetR/AcrR family transcriptional regulator</fullName>
    </submittedName>
</protein>
<gene>
    <name evidence="4" type="ORF">EK403_16070</name>
</gene>
<reference evidence="4 5" key="1">
    <citation type="submission" date="2018-12" db="EMBL/GenBank/DDBJ databases">
        <title>bacterium Hansschlegelia zhihuaiae S113.</title>
        <authorList>
            <person name="He J."/>
        </authorList>
    </citation>
    <scope>NUCLEOTIDE SEQUENCE [LARGE SCALE GENOMIC DNA]</scope>
    <source>
        <strain evidence="4 5">S 113</strain>
    </source>
</reference>
<dbReference type="OrthoDB" id="2356263at2"/>
<organism evidence="4 5">
    <name type="scientific">Hansschlegelia zhihuaiae</name>
    <dbReference type="NCBI Taxonomy" id="405005"/>
    <lineage>
        <taxon>Bacteria</taxon>
        <taxon>Pseudomonadati</taxon>
        <taxon>Pseudomonadota</taxon>
        <taxon>Alphaproteobacteria</taxon>
        <taxon>Hyphomicrobiales</taxon>
        <taxon>Methylopilaceae</taxon>
        <taxon>Hansschlegelia</taxon>
    </lineage>
</organism>
<dbReference type="InterPro" id="IPR041678">
    <property type="entry name" value="TetR_C_16"/>
</dbReference>
<keyword evidence="5" id="KW-1185">Reference proteome</keyword>
<dbReference type="InterPro" id="IPR050109">
    <property type="entry name" value="HTH-type_TetR-like_transc_reg"/>
</dbReference>
<keyword evidence="1 2" id="KW-0238">DNA-binding</keyword>
<dbReference type="Pfam" id="PF17920">
    <property type="entry name" value="TetR_C_16"/>
    <property type="match status" value="1"/>
</dbReference>
<comment type="caution">
    <text evidence="4">The sequence shown here is derived from an EMBL/GenBank/DDBJ whole genome shotgun (WGS) entry which is preliminary data.</text>
</comment>
<dbReference type="InterPro" id="IPR001647">
    <property type="entry name" value="HTH_TetR"/>
</dbReference>
<dbReference type="SUPFAM" id="SSF48498">
    <property type="entry name" value="Tetracyclin repressor-like, C-terminal domain"/>
    <property type="match status" value="1"/>
</dbReference>
<dbReference type="Proteomes" id="UP000289708">
    <property type="component" value="Unassembled WGS sequence"/>
</dbReference>
<dbReference type="Pfam" id="PF00440">
    <property type="entry name" value="TetR_N"/>
    <property type="match status" value="1"/>
</dbReference>
<dbReference type="AlphaFoldDB" id="A0A4Q0MCV3"/>
<dbReference type="Gene3D" id="1.10.357.10">
    <property type="entry name" value="Tetracycline Repressor, domain 2"/>
    <property type="match status" value="1"/>
</dbReference>
<dbReference type="EMBL" id="RYFI01000016">
    <property type="protein sequence ID" value="RXF70923.1"/>
    <property type="molecule type" value="Genomic_DNA"/>
</dbReference>
<evidence type="ECO:0000256" key="1">
    <source>
        <dbReference type="ARBA" id="ARBA00023125"/>
    </source>
</evidence>
<dbReference type="RefSeq" id="WP_128778490.1">
    <property type="nucleotide sequence ID" value="NZ_RYFI01000016.1"/>
</dbReference>
<dbReference type="GO" id="GO:0003700">
    <property type="term" value="F:DNA-binding transcription factor activity"/>
    <property type="evidence" value="ECO:0007669"/>
    <property type="project" value="TreeGrafter"/>
</dbReference>
<accession>A0A4Q0MCV3</accession>
<feature type="DNA-binding region" description="H-T-H motif" evidence="2">
    <location>
        <begin position="35"/>
        <end position="54"/>
    </location>
</feature>
<name>A0A4Q0MCV3_9HYPH</name>
<evidence type="ECO:0000313" key="5">
    <source>
        <dbReference type="Proteomes" id="UP000289708"/>
    </source>
</evidence>
<dbReference type="PROSITE" id="PS50977">
    <property type="entry name" value="HTH_TETR_2"/>
    <property type="match status" value="1"/>
</dbReference>
<proteinExistence type="predicted"/>
<dbReference type="SUPFAM" id="SSF46689">
    <property type="entry name" value="Homeodomain-like"/>
    <property type="match status" value="1"/>
</dbReference>
<feature type="domain" description="HTH tetR-type" evidence="3">
    <location>
        <begin position="12"/>
        <end position="72"/>
    </location>
</feature>
<dbReference type="InterPro" id="IPR036271">
    <property type="entry name" value="Tet_transcr_reg_TetR-rel_C_sf"/>
</dbReference>
<dbReference type="GO" id="GO:0000976">
    <property type="term" value="F:transcription cis-regulatory region binding"/>
    <property type="evidence" value="ECO:0007669"/>
    <property type="project" value="TreeGrafter"/>
</dbReference>
<dbReference type="InterPro" id="IPR009057">
    <property type="entry name" value="Homeodomain-like_sf"/>
</dbReference>
<dbReference type="PANTHER" id="PTHR30055">
    <property type="entry name" value="HTH-TYPE TRANSCRIPTIONAL REGULATOR RUTR"/>
    <property type="match status" value="1"/>
</dbReference>
<sequence length="205" mass="22146">MGRHPPASTVTPSARQRILDAAMRLFSASSFDDTSLRDIAAEAQVDVAYVHRCYGSKEKLFAHALNVSLQPGRVFDDVGSDIGKALAREVFSRDAGNPQDVRALDIAVRSLSSAAARNVLKDVIGADLIAPLSDRIPPPNEMRAVLTIAAMAGIGLFRNVLAFEALQEPAGGELEAVVANLLTDIMRRPRRRLGDEGLTNHDYDE</sequence>
<evidence type="ECO:0000259" key="3">
    <source>
        <dbReference type="PROSITE" id="PS50977"/>
    </source>
</evidence>
<evidence type="ECO:0000313" key="4">
    <source>
        <dbReference type="EMBL" id="RXF70923.1"/>
    </source>
</evidence>